<comment type="similarity">
    <text evidence="7">Belongs to the CENP-H/MCM16 family.</text>
</comment>
<gene>
    <name evidence="10" type="primary">CENPH</name>
</gene>
<proteinExistence type="evidence at transcript level"/>
<dbReference type="GO" id="GO:0051382">
    <property type="term" value="P:kinetochore assembly"/>
    <property type="evidence" value="ECO:0007669"/>
    <property type="project" value="InterPro"/>
</dbReference>
<protein>
    <submittedName>
        <fullName evidence="10">Centromere protein H</fullName>
    </submittedName>
</protein>
<dbReference type="InterPro" id="IPR008426">
    <property type="entry name" value="CENP-H_C"/>
</dbReference>
<dbReference type="GO" id="GO:0005634">
    <property type="term" value="C:nucleus"/>
    <property type="evidence" value="ECO:0007669"/>
    <property type="project" value="UniProtKB-SubCell"/>
</dbReference>
<dbReference type="InterPro" id="IPR040034">
    <property type="entry name" value="CENP-H"/>
</dbReference>
<dbReference type="GO" id="GO:0007052">
    <property type="term" value="P:mitotic spindle organization"/>
    <property type="evidence" value="ECO:0007669"/>
    <property type="project" value="TreeGrafter"/>
</dbReference>
<evidence type="ECO:0000313" key="10">
    <source>
        <dbReference type="EMBL" id="ACO51739.1"/>
    </source>
</evidence>
<keyword evidence="3" id="KW-0158">Chromosome</keyword>
<keyword evidence="6" id="KW-0137">Centromere</keyword>
<evidence type="ECO:0000256" key="6">
    <source>
        <dbReference type="ARBA" id="ARBA00023328"/>
    </source>
</evidence>
<dbReference type="GO" id="GO:0000776">
    <property type="term" value="C:kinetochore"/>
    <property type="evidence" value="ECO:0007669"/>
    <property type="project" value="UniProtKB-KW"/>
</dbReference>
<evidence type="ECO:0000256" key="3">
    <source>
        <dbReference type="ARBA" id="ARBA00022454"/>
    </source>
</evidence>
<dbReference type="PANTHER" id="PTHR48122:SF1">
    <property type="entry name" value="CENTROMERE PROTEIN H"/>
    <property type="match status" value="1"/>
</dbReference>
<name>C1C429_AQUCT</name>
<dbReference type="GO" id="GO:0007059">
    <property type="term" value="P:chromosome segregation"/>
    <property type="evidence" value="ECO:0007669"/>
    <property type="project" value="TreeGrafter"/>
</dbReference>
<evidence type="ECO:0000256" key="1">
    <source>
        <dbReference type="ARBA" id="ARBA00004123"/>
    </source>
</evidence>
<dbReference type="EMBL" id="BT081608">
    <property type="protein sequence ID" value="ACO51739.1"/>
    <property type="molecule type" value="mRNA"/>
</dbReference>
<evidence type="ECO:0000259" key="9">
    <source>
        <dbReference type="Pfam" id="PF05837"/>
    </source>
</evidence>
<evidence type="ECO:0000256" key="8">
    <source>
        <dbReference type="SAM" id="MobiDB-lite"/>
    </source>
</evidence>
<reference evidence="10" key="1">
    <citation type="submission" date="2009-04" db="EMBL/GenBank/DDBJ databases">
        <title>Rana catesbeiana ESTs and full-length cDNAs.</title>
        <authorList>
            <person name="Helbing C.C."/>
            <person name="Veldhoen N."/>
            <person name="Leong J."/>
            <person name="Koop B.F."/>
        </authorList>
    </citation>
    <scope>NUCLEOTIDE SEQUENCE</scope>
    <source>
        <tissue evidence="10">Mixed tissue</tissue>
    </source>
</reference>
<dbReference type="Pfam" id="PF05837">
    <property type="entry name" value="CENP-H"/>
    <property type="match status" value="1"/>
</dbReference>
<dbReference type="AlphaFoldDB" id="C1C429"/>
<organism evidence="10">
    <name type="scientific">Aquarana catesbeiana</name>
    <name type="common">American bullfrog</name>
    <name type="synonym">Rana catesbeiana</name>
    <dbReference type="NCBI Taxonomy" id="8400"/>
    <lineage>
        <taxon>Eukaryota</taxon>
        <taxon>Metazoa</taxon>
        <taxon>Chordata</taxon>
        <taxon>Craniata</taxon>
        <taxon>Vertebrata</taxon>
        <taxon>Euteleostomi</taxon>
        <taxon>Amphibia</taxon>
        <taxon>Batrachia</taxon>
        <taxon>Anura</taxon>
        <taxon>Neobatrachia</taxon>
        <taxon>Ranoidea</taxon>
        <taxon>Ranidae</taxon>
        <taxon>Aquarana</taxon>
    </lineage>
</organism>
<evidence type="ECO:0000256" key="4">
    <source>
        <dbReference type="ARBA" id="ARBA00022838"/>
    </source>
</evidence>
<comment type="subcellular location">
    <subcellularLocation>
        <location evidence="2">Chromosome</location>
        <location evidence="2">Centromere</location>
        <location evidence="2">Kinetochore</location>
    </subcellularLocation>
    <subcellularLocation>
        <location evidence="1">Nucleus</location>
    </subcellularLocation>
</comment>
<feature type="region of interest" description="Disordered" evidence="8">
    <location>
        <begin position="1"/>
        <end position="20"/>
    </location>
</feature>
<accession>C1C429</accession>
<feature type="compositionally biased region" description="Basic residues" evidence="8">
    <location>
        <begin position="1"/>
        <end position="11"/>
    </location>
</feature>
<sequence length="263" mass="30456">MSSKISKAKNTPRKENRDQMPEILVQLHNASVKCLKSCLPNALRSLEDSPEANKGPKVFMQLIWFKKQMEQQLKDMKTDLITRGISKEEIDGSFGVSLSVVRDPLENEVCSVTNKELALKRMQTSNALRTTLHIDPMQRSSVLAVMRHSACICKQILSVQLSNRQFQQQLTGIRKRRMEIRIQQQDLFGKLRYSGKTNHKIHDIEMKAFATERKHLESLLSEVVILQEVFQRLLMSVQLHWAEKLHLRSLLLRMKDPCLYSPH</sequence>
<evidence type="ECO:0000256" key="5">
    <source>
        <dbReference type="ARBA" id="ARBA00023242"/>
    </source>
</evidence>
<dbReference type="GO" id="GO:0043515">
    <property type="term" value="F:kinetochore binding"/>
    <property type="evidence" value="ECO:0007669"/>
    <property type="project" value="TreeGrafter"/>
</dbReference>
<evidence type="ECO:0000256" key="2">
    <source>
        <dbReference type="ARBA" id="ARBA00004629"/>
    </source>
</evidence>
<keyword evidence="4" id="KW-0995">Kinetochore</keyword>
<keyword evidence="5" id="KW-0539">Nucleus</keyword>
<dbReference type="PANTHER" id="PTHR48122">
    <property type="entry name" value="CENTROMERE PROTEIN H"/>
    <property type="match status" value="1"/>
</dbReference>
<feature type="domain" description="Centromere protein H C-terminal" evidence="9">
    <location>
        <begin position="98"/>
        <end position="253"/>
    </location>
</feature>
<evidence type="ECO:0000256" key="7">
    <source>
        <dbReference type="ARBA" id="ARBA00025735"/>
    </source>
</evidence>